<gene>
    <name evidence="1" type="ORF">BU25DRAFT_457283</name>
</gene>
<name>A0ACB6S4R6_9PLEO</name>
<organism evidence="1 2">
    <name type="scientific">Macroventuria anomochaeta</name>
    <dbReference type="NCBI Taxonomy" id="301207"/>
    <lineage>
        <taxon>Eukaryota</taxon>
        <taxon>Fungi</taxon>
        <taxon>Dikarya</taxon>
        <taxon>Ascomycota</taxon>
        <taxon>Pezizomycotina</taxon>
        <taxon>Dothideomycetes</taxon>
        <taxon>Pleosporomycetidae</taxon>
        <taxon>Pleosporales</taxon>
        <taxon>Pleosporineae</taxon>
        <taxon>Didymellaceae</taxon>
        <taxon>Macroventuria</taxon>
    </lineage>
</organism>
<evidence type="ECO:0000313" key="2">
    <source>
        <dbReference type="Proteomes" id="UP000799754"/>
    </source>
</evidence>
<sequence>MTAIAKNNAFGAGSPSWNLSFPEGNLTASEILAYLPHWLKSVDVILRLVNHGGRSVTITHLLNKFRVMPTNDYQPNSTTVMMHYAMRRAGKADWTIGTRGEFDNNREYDENSLYVGDFRPPRLTHPKSASTKQNAKKENLARNQAADPIPFKDLALHVQEHPSGDDALDLTRCVDYALKHPMEKWLFPTDFRKLVKHIGGPLPVTHSHLDKQLFARYDPLFAAHGPTRAPAKYNKKSKAKRRADSDTDSDSDSDSDSSSETGVEVKPKATAKKTSKKAATKVNKPIKRVMRQARDSVMAGTASPTLGKRVLGQVDGSHDDGGGNRRSSRRVKKAPDYVEKDEDATDIESFDADYITSRKKRKLLRISLTPKVEESDFEAKEEPETDDEILPAINEAADDSDFGTPTAARGKRLASRKARQTIKEQSPAVLMEQFRAAAAAAKPAHKTFMEHSPEMMAAARAYATRTPVFLPPPVLSANRMVIDPYTVYLYAQDGCRNEDELWASALSMYRFGGPRRHAPFRELYRLTEPMEWDTSEWAENVRWAKEQYKYFGVESWTEYDNHLECITRWRMQALWVSEEVVRAGMY</sequence>
<protein>
    <submittedName>
        <fullName evidence="1">Uncharacterized protein</fullName>
    </submittedName>
</protein>
<comment type="caution">
    <text evidence="1">The sequence shown here is derived from an EMBL/GenBank/DDBJ whole genome shotgun (WGS) entry which is preliminary data.</text>
</comment>
<keyword evidence="2" id="KW-1185">Reference proteome</keyword>
<dbReference type="Proteomes" id="UP000799754">
    <property type="component" value="Unassembled WGS sequence"/>
</dbReference>
<proteinExistence type="predicted"/>
<reference evidence="1" key="1">
    <citation type="journal article" date="2020" name="Stud. Mycol.">
        <title>101 Dothideomycetes genomes: a test case for predicting lifestyles and emergence of pathogens.</title>
        <authorList>
            <person name="Haridas S."/>
            <person name="Albert R."/>
            <person name="Binder M."/>
            <person name="Bloem J."/>
            <person name="Labutti K."/>
            <person name="Salamov A."/>
            <person name="Andreopoulos B."/>
            <person name="Baker S."/>
            <person name="Barry K."/>
            <person name="Bills G."/>
            <person name="Bluhm B."/>
            <person name="Cannon C."/>
            <person name="Castanera R."/>
            <person name="Culley D."/>
            <person name="Daum C."/>
            <person name="Ezra D."/>
            <person name="Gonzalez J."/>
            <person name="Henrissat B."/>
            <person name="Kuo A."/>
            <person name="Liang C."/>
            <person name="Lipzen A."/>
            <person name="Lutzoni F."/>
            <person name="Magnuson J."/>
            <person name="Mondo S."/>
            <person name="Nolan M."/>
            <person name="Ohm R."/>
            <person name="Pangilinan J."/>
            <person name="Park H.-J."/>
            <person name="Ramirez L."/>
            <person name="Alfaro M."/>
            <person name="Sun H."/>
            <person name="Tritt A."/>
            <person name="Yoshinaga Y."/>
            <person name="Zwiers L.-H."/>
            <person name="Turgeon B."/>
            <person name="Goodwin S."/>
            <person name="Spatafora J."/>
            <person name="Crous P."/>
            <person name="Grigoriev I."/>
        </authorList>
    </citation>
    <scope>NUCLEOTIDE SEQUENCE</scope>
    <source>
        <strain evidence="1">CBS 525.71</strain>
    </source>
</reference>
<dbReference type="EMBL" id="MU006711">
    <property type="protein sequence ID" value="KAF2629028.1"/>
    <property type="molecule type" value="Genomic_DNA"/>
</dbReference>
<evidence type="ECO:0000313" key="1">
    <source>
        <dbReference type="EMBL" id="KAF2629028.1"/>
    </source>
</evidence>
<accession>A0ACB6S4R6</accession>